<dbReference type="EMBL" id="CM042045">
    <property type="protein sequence ID" value="KAI3682575.1"/>
    <property type="molecule type" value="Genomic_DNA"/>
</dbReference>
<organism evidence="1 2">
    <name type="scientific">Smallanthus sonchifolius</name>
    <dbReference type="NCBI Taxonomy" id="185202"/>
    <lineage>
        <taxon>Eukaryota</taxon>
        <taxon>Viridiplantae</taxon>
        <taxon>Streptophyta</taxon>
        <taxon>Embryophyta</taxon>
        <taxon>Tracheophyta</taxon>
        <taxon>Spermatophyta</taxon>
        <taxon>Magnoliopsida</taxon>
        <taxon>eudicotyledons</taxon>
        <taxon>Gunneridae</taxon>
        <taxon>Pentapetalae</taxon>
        <taxon>asterids</taxon>
        <taxon>campanulids</taxon>
        <taxon>Asterales</taxon>
        <taxon>Asteraceae</taxon>
        <taxon>Asteroideae</taxon>
        <taxon>Heliantheae alliance</taxon>
        <taxon>Millerieae</taxon>
        <taxon>Smallanthus</taxon>
    </lineage>
</organism>
<gene>
    <name evidence="1" type="ORF">L1987_82644</name>
</gene>
<name>A0ACB8YAU8_9ASTR</name>
<reference evidence="2" key="1">
    <citation type="journal article" date="2022" name="Mol. Ecol. Resour.">
        <title>The genomes of chicory, endive, great burdock and yacon provide insights into Asteraceae palaeo-polyploidization history and plant inulin production.</title>
        <authorList>
            <person name="Fan W."/>
            <person name="Wang S."/>
            <person name="Wang H."/>
            <person name="Wang A."/>
            <person name="Jiang F."/>
            <person name="Liu H."/>
            <person name="Zhao H."/>
            <person name="Xu D."/>
            <person name="Zhang Y."/>
        </authorList>
    </citation>
    <scope>NUCLEOTIDE SEQUENCE [LARGE SCALE GENOMIC DNA]</scope>
    <source>
        <strain evidence="2">cv. Yunnan</strain>
    </source>
</reference>
<keyword evidence="2" id="KW-1185">Reference proteome</keyword>
<proteinExistence type="predicted"/>
<protein>
    <submittedName>
        <fullName evidence="1">Uncharacterized protein</fullName>
    </submittedName>
</protein>
<reference evidence="1 2" key="2">
    <citation type="journal article" date="2022" name="Mol. Ecol. Resour.">
        <title>The genomes of chicory, endive, great burdock and yacon provide insights into Asteraceae paleo-polyploidization history and plant inulin production.</title>
        <authorList>
            <person name="Fan W."/>
            <person name="Wang S."/>
            <person name="Wang H."/>
            <person name="Wang A."/>
            <person name="Jiang F."/>
            <person name="Liu H."/>
            <person name="Zhao H."/>
            <person name="Xu D."/>
            <person name="Zhang Y."/>
        </authorList>
    </citation>
    <scope>NUCLEOTIDE SEQUENCE [LARGE SCALE GENOMIC DNA]</scope>
    <source>
        <strain evidence="2">cv. Yunnan</strain>
        <tissue evidence="1">Leaves</tissue>
    </source>
</reference>
<evidence type="ECO:0000313" key="1">
    <source>
        <dbReference type="EMBL" id="KAI3682575.1"/>
    </source>
</evidence>
<comment type="caution">
    <text evidence="1">The sequence shown here is derived from an EMBL/GenBank/DDBJ whole genome shotgun (WGS) entry which is preliminary data.</text>
</comment>
<accession>A0ACB8YAU8</accession>
<sequence>MPVCVGLIAQAIHPLGLEGGAMKAIEREDLRECAGEDRKRRDAYVSRRTDSGGFGRRNAMVTGEVWWKVETEGET</sequence>
<evidence type="ECO:0000313" key="2">
    <source>
        <dbReference type="Proteomes" id="UP001056120"/>
    </source>
</evidence>
<dbReference type="Proteomes" id="UP001056120">
    <property type="component" value="Linkage Group LG28"/>
</dbReference>